<keyword evidence="1" id="KW-0732">Signal</keyword>
<evidence type="ECO:0000313" key="3">
    <source>
        <dbReference type="Proteomes" id="UP001292094"/>
    </source>
</evidence>
<dbReference type="EMBL" id="JAWZYT010002581">
    <property type="protein sequence ID" value="KAK4303443.1"/>
    <property type="molecule type" value="Genomic_DNA"/>
</dbReference>
<evidence type="ECO:0000313" key="2">
    <source>
        <dbReference type="EMBL" id="KAK4303443.1"/>
    </source>
</evidence>
<evidence type="ECO:0000256" key="1">
    <source>
        <dbReference type="SAM" id="SignalP"/>
    </source>
</evidence>
<feature type="signal peptide" evidence="1">
    <location>
        <begin position="1"/>
        <end position="15"/>
    </location>
</feature>
<accession>A0AAE1P8I3</accession>
<keyword evidence="3" id="KW-1185">Reference proteome</keyword>
<organism evidence="2 3">
    <name type="scientific">Petrolisthes manimaculis</name>
    <dbReference type="NCBI Taxonomy" id="1843537"/>
    <lineage>
        <taxon>Eukaryota</taxon>
        <taxon>Metazoa</taxon>
        <taxon>Ecdysozoa</taxon>
        <taxon>Arthropoda</taxon>
        <taxon>Crustacea</taxon>
        <taxon>Multicrustacea</taxon>
        <taxon>Malacostraca</taxon>
        <taxon>Eumalacostraca</taxon>
        <taxon>Eucarida</taxon>
        <taxon>Decapoda</taxon>
        <taxon>Pleocyemata</taxon>
        <taxon>Anomura</taxon>
        <taxon>Galatheoidea</taxon>
        <taxon>Porcellanidae</taxon>
        <taxon>Petrolisthes</taxon>
    </lineage>
</organism>
<feature type="chain" id="PRO_5042091267" evidence="1">
    <location>
        <begin position="16"/>
        <end position="171"/>
    </location>
</feature>
<dbReference type="Proteomes" id="UP001292094">
    <property type="component" value="Unassembled WGS sequence"/>
</dbReference>
<proteinExistence type="predicted"/>
<sequence>MALWHPLFITALVKGGGMLLKVNTNEDILTHLNDPTFWPWGVNATIRVAVPPGVKVKRACGRGVFWDGNCIIVPCLSGRPLLGLELYLHYTKITHHPETMKLLHAWVNIQLLLTYTDTMGHLVSVVYHRRLFCDSPHYESQVAHLLEMLFVSDPPTSSQPSIHQPQNETHV</sequence>
<gene>
    <name evidence="2" type="ORF">Pmani_024537</name>
</gene>
<reference evidence="2" key="1">
    <citation type="submission" date="2023-11" db="EMBL/GenBank/DDBJ databases">
        <title>Genome assemblies of two species of porcelain crab, Petrolisthes cinctipes and Petrolisthes manimaculis (Anomura: Porcellanidae).</title>
        <authorList>
            <person name="Angst P."/>
        </authorList>
    </citation>
    <scope>NUCLEOTIDE SEQUENCE</scope>
    <source>
        <strain evidence="2">PB745_02</strain>
        <tissue evidence="2">Gill</tissue>
    </source>
</reference>
<name>A0AAE1P8I3_9EUCA</name>
<dbReference type="AlphaFoldDB" id="A0AAE1P8I3"/>
<protein>
    <submittedName>
        <fullName evidence="2">Uncharacterized protein</fullName>
    </submittedName>
</protein>
<comment type="caution">
    <text evidence="2">The sequence shown here is derived from an EMBL/GenBank/DDBJ whole genome shotgun (WGS) entry which is preliminary data.</text>
</comment>